<organism evidence="2 5">
    <name type="scientific">Streptomyces europaeiscabiei</name>
    <dbReference type="NCBI Taxonomy" id="146819"/>
    <lineage>
        <taxon>Bacteria</taxon>
        <taxon>Bacillati</taxon>
        <taxon>Actinomycetota</taxon>
        <taxon>Actinomycetes</taxon>
        <taxon>Kitasatosporales</taxon>
        <taxon>Streptomycetaceae</taxon>
        <taxon>Streptomyces</taxon>
    </lineage>
</organism>
<comment type="caution">
    <text evidence="2">The sequence shown here is derived from an EMBL/GenBank/DDBJ whole genome shotgun (WGS) entry which is preliminary data.</text>
</comment>
<keyword evidence="1" id="KW-0812">Transmembrane</keyword>
<dbReference type="Proteomes" id="UP001273589">
    <property type="component" value="Unassembled WGS sequence"/>
</dbReference>
<dbReference type="EMBL" id="JARAWN010000131">
    <property type="protein sequence ID" value="MDX3132236.1"/>
    <property type="molecule type" value="Genomic_DNA"/>
</dbReference>
<dbReference type="Proteomes" id="UP001271274">
    <property type="component" value="Unassembled WGS sequence"/>
</dbReference>
<keyword evidence="4" id="KW-1185">Reference proteome</keyword>
<dbReference type="RefSeq" id="WP_162948415.1">
    <property type="nucleotide sequence ID" value="NZ_CP107841.1"/>
</dbReference>
<evidence type="ECO:0000256" key="1">
    <source>
        <dbReference type="SAM" id="Phobius"/>
    </source>
</evidence>
<keyword evidence="1" id="KW-0472">Membrane</keyword>
<gene>
    <name evidence="2" type="ORF">PV367_21110</name>
    <name evidence="3" type="ORF">PV662_23120</name>
</gene>
<evidence type="ECO:0000313" key="3">
    <source>
        <dbReference type="EMBL" id="MDX3702612.1"/>
    </source>
</evidence>
<name>A0AAJ2UN68_9ACTN</name>
<dbReference type="GeneID" id="89656422"/>
<evidence type="ECO:0000313" key="4">
    <source>
        <dbReference type="Proteomes" id="UP001271274"/>
    </source>
</evidence>
<evidence type="ECO:0000313" key="5">
    <source>
        <dbReference type="Proteomes" id="UP001273589"/>
    </source>
</evidence>
<dbReference type="AlphaFoldDB" id="A0AAJ2UN68"/>
<dbReference type="EMBL" id="JARAYU010000007">
    <property type="protein sequence ID" value="MDX3702612.1"/>
    <property type="molecule type" value="Genomic_DNA"/>
</dbReference>
<accession>A0AAJ2UN68</accession>
<evidence type="ECO:0000313" key="2">
    <source>
        <dbReference type="EMBL" id="MDX3132236.1"/>
    </source>
</evidence>
<feature type="transmembrane region" description="Helical" evidence="1">
    <location>
        <begin position="29"/>
        <end position="56"/>
    </location>
</feature>
<dbReference type="NCBIfam" id="NF041808">
    <property type="entry name" value="daptide_123"/>
    <property type="match status" value="1"/>
</dbReference>
<protein>
    <submittedName>
        <fullName evidence="2">Uncharacterized protein</fullName>
    </submittedName>
</protein>
<sequence>MQENFDNNNFSSDLELGMQELEAMEAPGWWTAGGVVVGATVVSAVGVSTGVAVSIIT</sequence>
<reference evidence="2 4" key="1">
    <citation type="journal article" date="2023" name="Microb. Genom.">
        <title>Mesoterricola silvestris gen. nov., sp. nov., Mesoterricola sediminis sp. nov., Geothrix oryzae sp. nov., Geothrix edaphica sp. nov., Geothrix rubra sp. nov., and Geothrix limicola sp. nov., six novel members of Acidobacteriota isolated from soils.</title>
        <authorList>
            <person name="Weisberg A.J."/>
            <person name="Pearce E."/>
            <person name="Kramer C.G."/>
            <person name="Chang J.H."/>
            <person name="Clarke C.R."/>
        </authorList>
    </citation>
    <scope>NUCLEOTIDE SEQUENCE</scope>
    <source>
        <strain evidence="3 4">ID09-01A</strain>
        <strain evidence="2">ND06-05F</strain>
    </source>
</reference>
<proteinExistence type="predicted"/>
<keyword evidence="1" id="KW-1133">Transmembrane helix</keyword>